<feature type="compositionally biased region" description="Basic residues" evidence="1">
    <location>
        <begin position="246"/>
        <end position="255"/>
    </location>
</feature>
<gene>
    <name evidence="2" type="ORF">PG986_001440</name>
</gene>
<evidence type="ECO:0000256" key="1">
    <source>
        <dbReference type="SAM" id="MobiDB-lite"/>
    </source>
</evidence>
<feature type="compositionally biased region" description="Low complexity" evidence="1">
    <location>
        <begin position="224"/>
        <end position="239"/>
    </location>
</feature>
<name>A0ABR1QX09_9PEZI</name>
<accession>A0ABR1QX09</accession>
<proteinExistence type="predicted"/>
<feature type="compositionally biased region" description="Polar residues" evidence="1">
    <location>
        <begin position="179"/>
        <end position="188"/>
    </location>
</feature>
<dbReference type="GeneID" id="92070724"/>
<sequence length="255" mass="26696">MAGIPTDAVAALTTVFTPPPGCADRFAVFIASPTPIGGTSINPPSSGWVDPSFTKCNPPQYTNTYPTFSPGVCPKQMSIVSSTSLVDGDKTRWAGACCQSGFSTAELDPRWICTSSVTTPMPFLLDPNISTADIYTTLSDVWIEHDQVTVQWEEKDLIKFPDSVAAHYASIMGKPAPPQNTGTTSSASGEPVTPASSSPTPASPASSTEPGIMATPPATPVEPSPSSSPSSLTTRTASSNGSARARPFRFRRKHA</sequence>
<evidence type="ECO:0000313" key="2">
    <source>
        <dbReference type="EMBL" id="KAK7967163.1"/>
    </source>
</evidence>
<organism evidence="2 3">
    <name type="scientific">Apiospora aurea</name>
    <dbReference type="NCBI Taxonomy" id="335848"/>
    <lineage>
        <taxon>Eukaryota</taxon>
        <taxon>Fungi</taxon>
        <taxon>Dikarya</taxon>
        <taxon>Ascomycota</taxon>
        <taxon>Pezizomycotina</taxon>
        <taxon>Sordariomycetes</taxon>
        <taxon>Xylariomycetidae</taxon>
        <taxon>Amphisphaeriales</taxon>
        <taxon>Apiosporaceae</taxon>
        <taxon>Apiospora</taxon>
    </lineage>
</organism>
<feature type="compositionally biased region" description="Low complexity" evidence="1">
    <location>
        <begin position="193"/>
        <end position="208"/>
    </location>
</feature>
<dbReference type="Proteomes" id="UP001391051">
    <property type="component" value="Unassembled WGS sequence"/>
</dbReference>
<protein>
    <submittedName>
        <fullName evidence="2">Uncharacterized protein</fullName>
    </submittedName>
</protein>
<dbReference type="EMBL" id="JAQQWE010000001">
    <property type="protein sequence ID" value="KAK7967163.1"/>
    <property type="molecule type" value="Genomic_DNA"/>
</dbReference>
<comment type="caution">
    <text evidence="2">The sequence shown here is derived from an EMBL/GenBank/DDBJ whole genome shotgun (WGS) entry which is preliminary data.</text>
</comment>
<feature type="region of interest" description="Disordered" evidence="1">
    <location>
        <begin position="172"/>
        <end position="255"/>
    </location>
</feature>
<reference evidence="2 3" key="1">
    <citation type="submission" date="2023-01" db="EMBL/GenBank/DDBJ databases">
        <title>Analysis of 21 Apiospora genomes using comparative genomics revels a genus with tremendous synthesis potential of carbohydrate active enzymes and secondary metabolites.</title>
        <authorList>
            <person name="Sorensen T."/>
        </authorList>
    </citation>
    <scope>NUCLEOTIDE SEQUENCE [LARGE SCALE GENOMIC DNA]</scope>
    <source>
        <strain evidence="2 3">CBS 24483</strain>
    </source>
</reference>
<dbReference type="RefSeq" id="XP_066706555.1">
    <property type="nucleotide sequence ID" value="XM_066837662.1"/>
</dbReference>
<evidence type="ECO:0000313" key="3">
    <source>
        <dbReference type="Proteomes" id="UP001391051"/>
    </source>
</evidence>
<keyword evidence="3" id="KW-1185">Reference proteome</keyword>